<organism evidence="6 7">
    <name type="scientific">Aspergillus tanneri</name>
    <dbReference type="NCBI Taxonomy" id="1220188"/>
    <lineage>
        <taxon>Eukaryota</taxon>
        <taxon>Fungi</taxon>
        <taxon>Dikarya</taxon>
        <taxon>Ascomycota</taxon>
        <taxon>Pezizomycotina</taxon>
        <taxon>Eurotiomycetes</taxon>
        <taxon>Eurotiomycetidae</taxon>
        <taxon>Eurotiales</taxon>
        <taxon>Aspergillaceae</taxon>
        <taxon>Aspergillus</taxon>
        <taxon>Aspergillus subgen. Circumdati</taxon>
    </lineage>
</organism>
<dbReference type="GO" id="GO:0020037">
    <property type="term" value="F:heme binding"/>
    <property type="evidence" value="ECO:0007669"/>
    <property type="project" value="TreeGrafter"/>
</dbReference>
<evidence type="ECO:0000256" key="4">
    <source>
        <dbReference type="ARBA" id="ARBA00038168"/>
    </source>
</evidence>
<evidence type="ECO:0000313" key="6">
    <source>
        <dbReference type="EMBL" id="KAA8642664.1"/>
    </source>
</evidence>
<dbReference type="Pfam" id="PF00173">
    <property type="entry name" value="Cyt-b5"/>
    <property type="match status" value="1"/>
</dbReference>
<dbReference type="PANTHER" id="PTHR19359">
    <property type="entry name" value="CYTOCHROME B5"/>
    <property type="match status" value="1"/>
</dbReference>
<dbReference type="SMART" id="SM01117">
    <property type="entry name" value="Cyt-b5"/>
    <property type="match status" value="1"/>
</dbReference>
<dbReference type="GO" id="GO:0016020">
    <property type="term" value="C:membrane"/>
    <property type="evidence" value="ECO:0007669"/>
    <property type="project" value="TreeGrafter"/>
</dbReference>
<dbReference type="PANTHER" id="PTHR19359:SF14">
    <property type="entry name" value="CYTOCHROME B5 A"/>
    <property type="match status" value="1"/>
</dbReference>
<feature type="domain" description="Cytochrome b5 heme-binding" evidence="5">
    <location>
        <begin position="86"/>
        <end position="162"/>
    </location>
</feature>
<comment type="similarity">
    <text evidence="4">Belongs to the cytochrome b5 family.</text>
</comment>
<reference evidence="6 7" key="1">
    <citation type="submission" date="2019-08" db="EMBL/GenBank/DDBJ databases">
        <title>The genome sequence of a newly discovered highly antifungal drug resistant Aspergillus species, Aspergillus tanneri NIH 1004.</title>
        <authorList>
            <person name="Mounaud S."/>
            <person name="Singh I."/>
            <person name="Joardar V."/>
            <person name="Pakala S."/>
            <person name="Pakala S."/>
            <person name="Venepally P."/>
            <person name="Chung J.K."/>
            <person name="Losada L."/>
            <person name="Nierman W.C."/>
        </authorList>
    </citation>
    <scope>NUCLEOTIDE SEQUENCE [LARGE SCALE GENOMIC DNA]</scope>
    <source>
        <strain evidence="6 7">NIH1004</strain>
    </source>
</reference>
<dbReference type="OrthoDB" id="260519at2759"/>
<dbReference type="PROSITE" id="PS50255">
    <property type="entry name" value="CYTOCHROME_B5_2"/>
    <property type="match status" value="1"/>
</dbReference>
<dbReference type="EMBL" id="QUQM01000008">
    <property type="protein sequence ID" value="KAA8642664.1"/>
    <property type="molecule type" value="Genomic_DNA"/>
</dbReference>
<dbReference type="GO" id="GO:0046872">
    <property type="term" value="F:metal ion binding"/>
    <property type="evidence" value="ECO:0007669"/>
    <property type="project" value="UniProtKB-KW"/>
</dbReference>
<accession>A0A5M9MBJ4</accession>
<dbReference type="Gene3D" id="3.10.120.10">
    <property type="entry name" value="Cytochrome b5-like heme/steroid binding domain"/>
    <property type="match status" value="1"/>
</dbReference>
<evidence type="ECO:0000259" key="5">
    <source>
        <dbReference type="PROSITE" id="PS50255"/>
    </source>
</evidence>
<evidence type="ECO:0000256" key="2">
    <source>
        <dbReference type="ARBA" id="ARBA00022723"/>
    </source>
</evidence>
<dbReference type="InterPro" id="IPR036400">
    <property type="entry name" value="Cyt_B5-like_heme/steroid_sf"/>
</dbReference>
<evidence type="ECO:0000313" key="7">
    <source>
        <dbReference type="Proteomes" id="UP000324241"/>
    </source>
</evidence>
<dbReference type="InterPro" id="IPR001199">
    <property type="entry name" value="Cyt_B5-like_heme/steroid-bd"/>
</dbReference>
<keyword evidence="2" id="KW-0479">Metal-binding</keyword>
<dbReference type="Proteomes" id="UP000324241">
    <property type="component" value="Unassembled WGS sequence"/>
</dbReference>
<dbReference type="AlphaFoldDB" id="A0A5M9MBJ4"/>
<dbReference type="PRINTS" id="PR00363">
    <property type="entry name" value="CYTOCHROMEB5"/>
</dbReference>
<proteinExistence type="inferred from homology"/>
<keyword evidence="3" id="KW-0408">Iron</keyword>
<comment type="caution">
    <text evidence="6">The sequence shown here is derived from an EMBL/GenBank/DDBJ whole genome shotgun (WGS) entry which is preliminary data.</text>
</comment>
<dbReference type="GeneID" id="54334310"/>
<dbReference type="InterPro" id="IPR050668">
    <property type="entry name" value="Cytochrome_b5"/>
</dbReference>
<dbReference type="RefSeq" id="XP_033422026.1">
    <property type="nucleotide sequence ID" value="XM_033576171.1"/>
</dbReference>
<dbReference type="SUPFAM" id="SSF55856">
    <property type="entry name" value="Cytochrome b5-like heme/steroid binding domain"/>
    <property type="match status" value="1"/>
</dbReference>
<name>A0A5M9MBJ4_9EURO</name>
<protein>
    <recommendedName>
        <fullName evidence="5">Cytochrome b5 heme-binding domain-containing protein</fullName>
    </recommendedName>
</protein>
<gene>
    <name evidence="6" type="ORF">ATNIH1004_011609</name>
</gene>
<keyword evidence="1" id="KW-0349">Heme</keyword>
<sequence length="287" mass="31310">MYEQNQTTVKQSGKLYAHDATLLILVARPEIVFGSPLAVVHVGFSGEMFTGSNHDLLLPENVLSLVPTFPLYWNAATIAPMTAHPGESITVEQLADHTTLQSLWVAVHGVVYDLTAFSSDHPGGIEALENCAGTDGTEAFEYAGHSEGNIANMQQYRVGRLVGSRGRAGASSHHPRNATRKQNRSGALGINWPIVYPWAKPAVTLLTAYGAMVLSYRHLLPRFGNFQDILPMNADLQPGHGVLTGIAIASSLSFLGFRYLDGLFLSSFDYQNDVFSFPPTIPRKTRR</sequence>
<evidence type="ECO:0000256" key="3">
    <source>
        <dbReference type="ARBA" id="ARBA00023004"/>
    </source>
</evidence>
<evidence type="ECO:0000256" key="1">
    <source>
        <dbReference type="ARBA" id="ARBA00022617"/>
    </source>
</evidence>